<dbReference type="GO" id="GO:0019843">
    <property type="term" value="F:rRNA binding"/>
    <property type="evidence" value="ECO:0007669"/>
    <property type="project" value="UniProtKB-UniRule"/>
</dbReference>
<evidence type="ECO:0000256" key="5">
    <source>
        <dbReference type="HAMAP-Rule" id="MF_01302"/>
    </source>
</evidence>
<keyword evidence="5" id="KW-0694">RNA-binding</keyword>
<dbReference type="Gene3D" id="3.30.1490.10">
    <property type="match status" value="1"/>
</dbReference>
<dbReference type="AlphaFoldDB" id="E3T2R0"/>
<dbReference type="GO" id="GO:0009507">
    <property type="term" value="C:chloroplast"/>
    <property type="evidence" value="ECO:0007669"/>
    <property type="project" value="UniProtKB-SubCell"/>
</dbReference>
<name>E3T2R0_EQUAR</name>
<dbReference type="GO" id="GO:0005840">
    <property type="term" value="C:ribosome"/>
    <property type="evidence" value="ECO:0007669"/>
    <property type="project" value="UniProtKB-KW"/>
</dbReference>
<keyword evidence="3 5" id="KW-0687">Ribonucleoprotein</keyword>
<dbReference type="InterPro" id="IPR035987">
    <property type="entry name" value="Ribosomal_uS8_sf"/>
</dbReference>
<dbReference type="RefSeq" id="YP_004021749.1">
    <property type="nucleotide sequence ID" value="NC_014699.1"/>
</dbReference>
<keyword evidence="5" id="KW-0699">rRNA-binding</keyword>
<evidence type="ECO:0000256" key="3">
    <source>
        <dbReference type="ARBA" id="ARBA00023274"/>
    </source>
</evidence>
<evidence type="ECO:0000256" key="2">
    <source>
        <dbReference type="ARBA" id="ARBA00022980"/>
    </source>
</evidence>
<gene>
    <name evidence="5 7" type="primary">rps8</name>
</gene>
<dbReference type="EMBL" id="GU191334">
    <property type="protein sequence ID" value="ADA63548.1"/>
    <property type="molecule type" value="Genomic_DNA"/>
</dbReference>
<comment type="similarity">
    <text evidence="1 5 6">Belongs to the universal ribosomal protein uS8 family.</text>
</comment>
<evidence type="ECO:0000256" key="4">
    <source>
        <dbReference type="ARBA" id="ARBA00035153"/>
    </source>
</evidence>
<dbReference type="GO" id="GO:0003735">
    <property type="term" value="F:structural constituent of ribosome"/>
    <property type="evidence" value="ECO:0007669"/>
    <property type="project" value="InterPro"/>
</dbReference>
<dbReference type="PROSITE" id="PS00053">
    <property type="entry name" value="RIBOSOMAL_S8"/>
    <property type="match status" value="1"/>
</dbReference>
<dbReference type="Pfam" id="PF00410">
    <property type="entry name" value="Ribosomal_S8"/>
    <property type="match status" value="1"/>
</dbReference>
<keyword evidence="7" id="KW-0934">Plastid</keyword>
<dbReference type="FunFam" id="3.30.1490.10:FF:000001">
    <property type="entry name" value="30S ribosomal protein S8"/>
    <property type="match status" value="1"/>
</dbReference>
<keyword evidence="2 5" id="KW-0689">Ribosomal protein</keyword>
<dbReference type="InterPro" id="IPR047863">
    <property type="entry name" value="Ribosomal_uS8_CS"/>
</dbReference>
<dbReference type="GO" id="GO:0006412">
    <property type="term" value="P:translation"/>
    <property type="evidence" value="ECO:0007669"/>
    <property type="project" value="UniProtKB-UniRule"/>
</dbReference>
<dbReference type="InterPro" id="IPR000630">
    <property type="entry name" value="Ribosomal_uS8"/>
</dbReference>
<proteinExistence type="inferred from homology"/>
<dbReference type="NCBIfam" id="NF001109">
    <property type="entry name" value="PRK00136.1"/>
    <property type="match status" value="1"/>
</dbReference>
<accession>E3T2R0</accession>
<dbReference type="SUPFAM" id="SSF56047">
    <property type="entry name" value="Ribosomal protein S8"/>
    <property type="match status" value="1"/>
</dbReference>
<dbReference type="HAMAP" id="MF_01302_B">
    <property type="entry name" value="Ribosomal_uS8_B"/>
    <property type="match status" value="1"/>
</dbReference>
<evidence type="ECO:0000313" key="7">
    <source>
        <dbReference type="EMBL" id="ADA63548.1"/>
    </source>
</evidence>
<comment type="subunit">
    <text evidence="5">Part of the 30S ribosomal subunit.</text>
</comment>
<dbReference type="Gene3D" id="3.30.1370.30">
    <property type="match status" value="1"/>
</dbReference>
<dbReference type="GO" id="GO:1990904">
    <property type="term" value="C:ribonucleoprotein complex"/>
    <property type="evidence" value="ECO:0007669"/>
    <property type="project" value="UniProtKB-KW"/>
</dbReference>
<geneLocation type="chloroplast" evidence="7"/>
<evidence type="ECO:0000256" key="1">
    <source>
        <dbReference type="ARBA" id="ARBA00006471"/>
    </source>
</evidence>
<reference evidence="7" key="1">
    <citation type="journal article" date="2010" name="BMC Evol. Biol.">
        <title>Complete plastome sequences of Equisetum arvense and Isoetes flaccida: implications for phylogeny and plastid genome evolution of early land plant lineages.</title>
        <authorList>
            <person name="Karol K.G."/>
            <person name="Arumuganathan K."/>
            <person name="Boore J.L."/>
            <person name="Duffy A.M."/>
            <person name="Everett K.D."/>
            <person name="Hall J.D."/>
            <person name="Hansen S.K."/>
            <person name="Kuehl J.V."/>
            <person name="Mandoli D.F."/>
            <person name="Mishler B.D."/>
            <person name="Olmstead R.G."/>
            <person name="Renzaglia K.S."/>
            <person name="Wolf P.G."/>
        </authorList>
    </citation>
    <scope>NUCLEOTIDE SEQUENCE [LARGE SCALE GENOMIC DNA]</scope>
</reference>
<dbReference type="GeneID" id="9978440"/>
<evidence type="ECO:0000256" key="6">
    <source>
        <dbReference type="RuleBase" id="RU003660"/>
    </source>
</evidence>
<protein>
    <recommendedName>
        <fullName evidence="4 5">Small ribosomal subunit protein uS8c</fullName>
    </recommendedName>
</protein>
<dbReference type="PANTHER" id="PTHR11758">
    <property type="entry name" value="40S RIBOSOMAL PROTEIN S15A"/>
    <property type="match status" value="1"/>
</dbReference>
<keyword evidence="7" id="KW-0150">Chloroplast</keyword>
<comment type="subcellular location">
    <subcellularLocation>
        <location evidence="5">Plastid</location>
        <location evidence="5">Chloroplast</location>
    </subcellularLocation>
</comment>
<organism evidence="7">
    <name type="scientific">Equisetum arvense</name>
    <name type="common">Field horsetail</name>
    <name type="synonym">Common horsetail</name>
    <dbReference type="NCBI Taxonomy" id="3258"/>
    <lineage>
        <taxon>Eukaryota</taxon>
        <taxon>Viridiplantae</taxon>
        <taxon>Streptophyta</taxon>
        <taxon>Embryophyta</taxon>
        <taxon>Tracheophyta</taxon>
        <taxon>Polypodiopsida</taxon>
        <taxon>Equisetidae</taxon>
        <taxon>Equisetales</taxon>
        <taxon>Equisetaceae</taxon>
        <taxon>Equisetum</taxon>
    </lineage>
</organism>
<sequence length="132" mass="15026">MSNDTIACMITSLRNANMKKAITVQLPATNISRRIGKILLREGFINNLREHKDHNKNFLTLTLKYRGRRKEPYITSLRVISKPGLKIYSGHREIPKVLGGMGIVILSTPFGIMTDREAREKQVGGEVLCYIW</sequence>
<comment type="function">
    <text evidence="5">One of the primary rRNA binding proteins, it binds directly to 16S rRNA central domain where it helps coordinate assembly of the platform of the 30S subunit.</text>
</comment>